<evidence type="ECO:0000313" key="1">
    <source>
        <dbReference type="EMBL" id="KAJ8622655.1"/>
    </source>
</evidence>
<protein>
    <submittedName>
        <fullName evidence="1">Uncharacterized protein</fullName>
    </submittedName>
</protein>
<keyword evidence="2" id="KW-1185">Reference proteome</keyword>
<dbReference type="EMBL" id="CM056818">
    <property type="protein sequence ID" value="KAJ8622655.1"/>
    <property type="molecule type" value="Genomic_DNA"/>
</dbReference>
<comment type="caution">
    <text evidence="1">The sequence shown here is derived from an EMBL/GenBank/DDBJ whole genome shotgun (WGS) entry which is preliminary data.</text>
</comment>
<sequence length="236" mass="25532">MAGLGRSKFTLPLQLTTDLQLERQFAICLPSTSTAPGVAFFGSGPFFLLPPPGRDITGILSYTPLIKNPTCPDYYIDVQAIAVGSKVLCFLARVLMFDVLGHGGVKLSTVTPYTTLKRHIYWPFLKAFANATKGIPRAPKVKPFDLCLNTSTLASIRLGLNVPQIDLMLALMKQMGGDVACLAVVNGGGKAEQAAVIGSYQLEDNFLSFDLDKKMLGFSSTFLSFESTSSNFNFKS</sequence>
<name>A0ACC2KNT9_PERAE</name>
<accession>A0ACC2KNT9</accession>
<evidence type="ECO:0000313" key="2">
    <source>
        <dbReference type="Proteomes" id="UP001234297"/>
    </source>
</evidence>
<proteinExistence type="predicted"/>
<gene>
    <name evidence="1" type="ORF">MRB53_031184</name>
</gene>
<dbReference type="Proteomes" id="UP001234297">
    <property type="component" value="Chromosome 10"/>
</dbReference>
<reference evidence="1 2" key="1">
    <citation type="journal article" date="2022" name="Hortic Res">
        <title>A haplotype resolved chromosomal level avocado genome allows analysis of novel avocado genes.</title>
        <authorList>
            <person name="Nath O."/>
            <person name="Fletcher S.J."/>
            <person name="Hayward A."/>
            <person name="Shaw L.M."/>
            <person name="Masouleh A.K."/>
            <person name="Furtado A."/>
            <person name="Henry R.J."/>
            <person name="Mitter N."/>
        </authorList>
    </citation>
    <scope>NUCLEOTIDE SEQUENCE [LARGE SCALE GENOMIC DNA]</scope>
    <source>
        <strain evidence="2">cv. Hass</strain>
    </source>
</reference>
<organism evidence="1 2">
    <name type="scientific">Persea americana</name>
    <name type="common">Avocado</name>
    <dbReference type="NCBI Taxonomy" id="3435"/>
    <lineage>
        <taxon>Eukaryota</taxon>
        <taxon>Viridiplantae</taxon>
        <taxon>Streptophyta</taxon>
        <taxon>Embryophyta</taxon>
        <taxon>Tracheophyta</taxon>
        <taxon>Spermatophyta</taxon>
        <taxon>Magnoliopsida</taxon>
        <taxon>Magnoliidae</taxon>
        <taxon>Laurales</taxon>
        <taxon>Lauraceae</taxon>
        <taxon>Persea</taxon>
    </lineage>
</organism>